<dbReference type="SMART" id="SM00950">
    <property type="entry name" value="Piwi"/>
    <property type="match status" value="1"/>
</dbReference>
<sequence length="469" mass="53014">MNHRGATVLVVIRAKEFDIYSAVKRAAELRLGVKTVCVTLPALTKTKRALDGTFPLDDQMASNIALKFNLKSPLGTNHAIDHPDLRHLRNNTNKVSNTIVLGADVAHPTKSAHDATPSIAAVVGSTDDGFMHFPGSMRLQRSKKEDIVDMADMVKERLIDWAKKHNDVLPTNMLFYRDGVSESQYDILRRREIPQLQMAMNMAHRYLKPNSTAPMPPAPPAPPTAQQLRTVSKKDRDIAQKRAEEDFADAVESNPRNIVFNLTFVVVGKRHHTRFYTTTPAQQTRQGQNANVQPGLAVDQVITHPFGTDFYLQSHHAIQGTGRSAHYFVLRNNMRLTIEQLQNITHTFCYAYAKATKGVSYCAPAYYADRLCDRGRSYLRQWLQGKPRYGPKPPPDGSQGGRRQHTGPNPPAETHQQYCDFASDFCQDSPYWRPYLNAPYPGQQAPPQKYGQPRKNPWHENLDNIMFYL</sequence>
<evidence type="ECO:0000256" key="1">
    <source>
        <dbReference type="SAM" id="MobiDB-lite"/>
    </source>
</evidence>
<evidence type="ECO:0000259" key="2">
    <source>
        <dbReference type="PROSITE" id="PS50822"/>
    </source>
</evidence>
<dbReference type="EMBL" id="JAVFHQ010000088">
    <property type="protein sequence ID" value="KAK4539623.1"/>
    <property type="molecule type" value="Genomic_DNA"/>
</dbReference>
<organism evidence="3 4">
    <name type="scientific">Oleoguttula mirabilis</name>
    <dbReference type="NCBI Taxonomy" id="1507867"/>
    <lineage>
        <taxon>Eukaryota</taxon>
        <taxon>Fungi</taxon>
        <taxon>Dikarya</taxon>
        <taxon>Ascomycota</taxon>
        <taxon>Pezizomycotina</taxon>
        <taxon>Dothideomycetes</taxon>
        <taxon>Dothideomycetidae</taxon>
        <taxon>Mycosphaerellales</taxon>
        <taxon>Teratosphaeriaceae</taxon>
        <taxon>Oleoguttula</taxon>
    </lineage>
</organism>
<protein>
    <recommendedName>
        <fullName evidence="2">Piwi domain-containing protein</fullName>
    </recommendedName>
</protein>
<accession>A0AAV9J4R2</accession>
<dbReference type="Gene3D" id="3.30.420.10">
    <property type="entry name" value="Ribonuclease H-like superfamily/Ribonuclease H"/>
    <property type="match status" value="1"/>
</dbReference>
<gene>
    <name evidence="3" type="ORF">LTR36_010506</name>
</gene>
<dbReference type="InterPro" id="IPR012337">
    <property type="entry name" value="RNaseH-like_sf"/>
</dbReference>
<dbReference type="InterPro" id="IPR003165">
    <property type="entry name" value="Piwi"/>
</dbReference>
<dbReference type="AlphaFoldDB" id="A0AAV9J4R2"/>
<dbReference type="Pfam" id="PF02171">
    <property type="entry name" value="Piwi"/>
    <property type="match status" value="2"/>
</dbReference>
<feature type="region of interest" description="Disordered" evidence="1">
    <location>
        <begin position="384"/>
        <end position="414"/>
    </location>
</feature>
<dbReference type="Gene3D" id="3.40.50.2300">
    <property type="match status" value="1"/>
</dbReference>
<evidence type="ECO:0000313" key="4">
    <source>
        <dbReference type="Proteomes" id="UP001324427"/>
    </source>
</evidence>
<proteinExistence type="predicted"/>
<dbReference type="Proteomes" id="UP001324427">
    <property type="component" value="Unassembled WGS sequence"/>
</dbReference>
<dbReference type="InterPro" id="IPR036397">
    <property type="entry name" value="RNaseH_sf"/>
</dbReference>
<dbReference type="PANTHER" id="PTHR22891">
    <property type="entry name" value="EUKARYOTIC TRANSLATION INITIATION FACTOR 2C"/>
    <property type="match status" value="1"/>
</dbReference>
<comment type="caution">
    <text evidence="3">The sequence shown here is derived from an EMBL/GenBank/DDBJ whole genome shotgun (WGS) entry which is preliminary data.</text>
</comment>
<dbReference type="GO" id="GO:0003676">
    <property type="term" value="F:nucleic acid binding"/>
    <property type="evidence" value="ECO:0007669"/>
    <property type="project" value="InterPro"/>
</dbReference>
<dbReference type="PROSITE" id="PS50822">
    <property type="entry name" value="PIWI"/>
    <property type="match status" value="1"/>
</dbReference>
<name>A0AAV9J4R2_9PEZI</name>
<dbReference type="SUPFAM" id="SSF53098">
    <property type="entry name" value="Ribonuclease H-like"/>
    <property type="match status" value="2"/>
</dbReference>
<keyword evidence="4" id="KW-1185">Reference proteome</keyword>
<feature type="domain" description="Piwi" evidence="2">
    <location>
        <begin position="7"/>
        <end position="380"/>
    </location>
</feature>
<reference evidence="3 4" key="1">
    <citation type="submission" date="2021-11" db="EMBL/GenBank/DDBJ databases">
        <title>Black yeast isolated from Biological Soil Crust.</title>
        <authorList>
            <person name="Kurbessoian T."/>
        </authorList>
    </citation>
    <scope>NUCLEOTIDE SEQUENCE [LARGE SCALE GENOMIC DNA]</scope>
    <source>
        <strain evidence="3 4">CCFEE 5522</strain>
    </source>
</reference>
<evidence type="ECO:0000313" key="3">
    <source>
        <dbReference type="EMBL" id="KAK4539623.1"/>
    </source>
</evidence>